<evidence type="ECO:0000313" key="10">
    <source>
        <dbReference type="Proteomes" id="UP001149163"/>
    </source>
</evidence>
<dbReference type="PANTHER" id="PTHR46910">
    <property type="entry name" value="TRANSCRIPTION FACTOR PDR1"/>
    <property type="match status" value="1"/>
</dbReference>
<gene>
    <name evidence="9" type="ORF">N7482_009069</name>
</gene>
<dbReference type="SMART" id="SM00066">
    <property type="entry name" value="GAL4"/>
    <property type="match status" value="1"/>
</dbReference>
<comment type="caution">
    <text evidence="9">The sequence shown here is derived from an EMBL/GenBank/DDBJ whole genome shotgun (WGS) entry which is preliminary data.</text>
</comment>
<dbReference type="InterPro" id="IPR001138">
    <property type="entry name" value="Zn2Cys6_DnaBD"/>
</dbReference>
<dbReference type="Gene3D" id="4.10.240.10">
    <property type="entry name" value="Zn(2)-C6 fungal-type DNA-binding domain"/>
    <property type="match status" value="1"/>
</dbReference>
<protein>
    <recommendedName>
        <fullName evidence="8">Zn(2)-C6 fungal-type domain-containing protein</fullName>
    </recommendedName>
</protein>
<comment type="subcellular location">
    <subcellularLocation>
        <location evidence="1">Nucleus</location>
    </subcellularLocation>
</comment>
<accession>A0A9W9HN74</accession>
<reference evidence="9" key="2">
    <citation type="journal article" date="2023" name="IMA Fungus">
        <title>Comparative genomic study of the Penicillium genus elucidates a diverse pangenome and 15 lateral gene transfer events.</title>
        <authorList>
            <person name="Petersen C."/>
            <person name="Sorensen T."/>
            <person name="Nielsen M.R."/>
            <person name="Sondergaard T.E."/>
            <person name="Sorensen J.L."/>
            <person name="Fitzpatrick D.A."/>
            <person name="Frisvad J.C."/>
            <person name="Nielsen K.L."/>
        </authorList>
    </citation>
    <scope>NUCLEOTIDE SEQUENCE</scope>
    <source>
        <strain evidence="9">IBT 26290</strain>
    </source>
</reference>
<keyword evidence="4" id="KW-0238">DNA-binding</keyword>
<dbReference type="CDD" id="cd00067">
    <property type="entry name" value="GAL4"/>
    <property type="match status" value="1"/>
</dbReference>
<reference evidence="9" key="1">
    <citation type="submission" date="2022-11" db="EMBL/GenBank/DDBJ databases">
        <authorList>
            <person name="Petersen C."/>
        </authorList>
    </citation>
    <scope>NUCLEOTIDE SEQUENCE</scope>
    <source>
        <strain evidence="9">IBT 26290</strain>
    </source>
</reference>
<organism evidence="9 10">
    <name type="scientific">Penicillium canariense</name>
    <dbReference type="NCBI Taxonomy" id="189055"/>
    <lineage>
        <taxon>Eukaryota</taxon>
        <taxon>Fungi</taxon>
        <taxon>Dikarya</taxon>
        <taxon>Ascomycota</taxon>
        <taxon>Pezizomycotina</taxon>
        <taxon>Eurotiomycetes</taxon>
        <taxon>Eurotiomycetidae</taxon>
        <taxon>Eurotiales</taxon>
        <taxon>Aspergillaceae</taxon>
        <taxon>Penicillium</taxon>
    </lineage>
</organism>
<dbReference type="EMBL" id="JAPQKN010000007">
    <property type="protein sequence ID" value="KAJ5152591.1"/>
    <property type="molecule type" value="Genomic_DNA"/>
</dbReference>
<dbReference type="GO" id="GO:0008270">
    <property type="term" value="F:zinc ion binding"/>
    <property type="evidence" value="ECO:0007669"/>
    <property type="project" value="InterPro"/>
</dbReference>
<dbReference type="RefSeq" id="XP_056538899.1">
    <property type="nucleotide sequence ID" value="XM_056691193.1"/>
</dbReference>
<evidence type="ECO:0000256" key="3">
    <source>
        <dbReference type="ARBA" id="ARBA00023015"/>
    </source>
</evidence>
<keyword evidence="5" id="KW-0804">Transcription</keyword>
<dbReference type="InterPro" id="IPR036864">
    <property type="entry name" value="Zn2-C6_fun-type_DNA-bd_sf"/>
</dbReference>
<evidence type="ECO:0000256" key="6">
    <source>
        <dbReference type="ARBA" id="ARBA00023242"/>
    </source>
</evidence>
<dbReference type="SUPFAM" id="SSF57701">
    <property type="entry name" value="Zn2/Cys6 DNA-binding domain"/>
    <property type="match status" value="1"/>
</dbReference>
<evidence type="ECO:0000313" key="9">
    <source>
        <dbReference type="EMBL" id="KAJ5152591.1"/>
    </source>
</evidence>
<keyword evidence="3" id="KW-0805">Transcription regulation</keyword>
<keyword evidence="6" id="KW-0539">Nucleus</keyword>
<keyword evidence="2" id="KW-0479">Metal-binding</keyword>
<dbReference type="Pfam" id="PF00172">
    <property type="entry name" value="Zn_clus"/>
    <property type="match status" value="1"/>
</dbReference>
<dbReference type="GO" id="GO:0005634">
    <property type="term" value="C:nucleus"/>
    <property type="evidence" value="ECO:0007669"/>
    <property type="project" value="UniProtKB-SubCell"/>
</dbReference>
<sequence length="410" mass="45361">MNTSGWLAHDGRPVSHVPDPNTPGVERRRTVGDSPTGQWTSRNKAVTIACERCRRRKIRCDGEKACANCRRFSLHCVRPGKSSEGQMALEQRVQQLEARVVELSSGIPNPTVSYPGDNCSERPPSPPSLHLLTDLELPRYADSGSESFGHLFPDNSPYTLDIPRIEVVDFANNMSPLSSSYMSSTISAAPSPLSPVCDGRLLPPKRGMALSPPISVCLSPGHDPIPYLSLGNLVESPRSRRSSMSISEYNLELDYSIPSFPMVDMGEDMKPPSFGFFPPPKTENVSGMPTSVEIQPLLDNFLQMTPGMGYPLGHDMFQIFLDIIDGPSHRPDTHGDGYPVSMAKFHLYMAMAVGLRMKENCRPRELELLETCYRVAVEQIRSRLFWDQPLAGQAAVLLMLFAQASQQVRS</sequence>
<name>A0A9W9HN74_9EURO</name>
<dbReference type="GO" id="GO:0000981">
    <property type="term" value="F:DNA-binding transcription factor activity, RNA polymerase II-specific"/>
    <property type="evidence" value="ECO:0007669"/>
    <property type="project" value="InterPro"/>
</dbReference>
<evidence type="ECO:0000256" key="7">
    <source>
        <dbReference type="SAM" id="MobiDB-lite"/>
    </source>
</evidence>
<proteinExistence type="predicted"/>
<evidence type="ECO:0000256" key="1">
    <source>
        <dbReference type="ARBA" id="ARBA00004123"/>
    </source>
</evidence>
<evidence type="ECO:0000256" key="5">
    <source>
        <dbReference type="ARBA" id="ARBA00023163"/>
    </source>
</evidence>
<keyword evidence="10" id="KW-1185">Reference proteome</keyword>
<evidence type="ECO:0000256" key="2">
    <source>
        <dbReference type="ARBA" id="ARBA00022723"/>
    </source>
</evidence>
<evidence type="ECO:0000256" key="4">
    <source>
        <dbReference type="ARBA" id="ARBA00023125"/>
    </source>
</evidence>
<dbReference type="InterPro" id="IPR050987">
    <property type="entry name" value="AtrR-like"/>
</dbReference>
<dbReference type="PANTHER" id="PTHR46910:SF3">
    <property type="entry name" value="HALOTOLERANCE PROTEIN 9-RELATED"/>
    <property type="match status" value="1"/>
</dbReference>
<feature type="region of interest" description="Disordered" evidence="7">
    <location>
        <begin position="1"/>
        <end position="39"/>
    </location>
</feature>
<dbReference type="GO" id="GO:0003677">
    <property type="term" value="F:DNA binding"/>
    <property type="evidence" value="ECO:0007669"/>
    <property type="project" value="UniProtKB-KW"/>
</dbReference>
<dbReference type="Proteomes" id="UP001149163">
    <property type="component" value="Unassembled WGS sequence"/>
</dbReference>
<evidence type="ECO:0000259" key="8">
    <source>
        <dbReference type="PROSITE" id="PS50048"/>
    </source>
</evidence>
<dbReference type="AlphaFoldDB" id="A0A9W9HN74"/>
<dbReference type="GeneID" id="81430369"/>
<dbReference type="PROSITE" id="PS00463">
    <property type="entry name" value="ZN2_CY6_FUNGAL_1"/>
    <property type="match status" value="1"/>
</dbReference>
<feature type="domain" description="Zn(2)-C6 fungal-type" evidence="8">
    <location>
        <begin position="49"/>
        <end position="78"/>
    </location>
</feature>
<dbReference type="PROSITE" id="PS50048">
    <property type="entry name" value="ZN2_CY6_FUNGAL_2"/>
    <property type="match status" value="1"/>
</dbReference>
<dbReference type="OrthoDB" id="9986881at2759"/>